<organism evidence="1">
    <name type="scientific">uncultured Dysgonomonas sp</name>
    <dbReference type="NCBI Taxonomy" id="206096"/>
    <lineage>
        <taxon>Bacteria</taxon>
        <taxon>Pseudomonadati</taxon>
        <taxon>Bacteroidota</taxon>
        <taxon>Bacteroidia</taxon>
        <taxon>Bacteroidales</taxon>
        <taxon>Dysgonomonadaceae</taxon>
        <taxon>Dysgonomonas</taxon>
        <taxon>environmental samples</taxon>
    </lineage>
</organism>
<sequence>MLQHSAFFGVLPDNAVVISIIYGKDNHIILIDFTKARISYLYFFSFNNSTVLVAKQLNLLGYLSFHKRQSLNL</sequence>
<name>A0A212IVE7_9BACT</name>
<gene>
    <name evidence="1" type="ORF">KL86DYS2_10138</name>
</gene>
<dbReference type="AlphaFoldDB" id="A0A212IVE7"/>
<dbReference type="EMBL" id="FLUL01000001">
    <property type="protein sequence ID" value="SBV91176.1"/>
    <property type="molecule type" value="Genomic_DNA"/>
</dbReference>
<accession>A0A212IVE7</accession>
<proteinExistence type="predicted"/>
<protein>
    <submittedName>
        <fullName evidence="1">Uncharacterized protein</fullName>
    </submittedName>
</protein>
<evidence type="ECO:0000313" key="1">
    <source>
        <dbReference type="EMBL" id="SBV91176.1"/>
    </source>
</evidence>
<reference evidence="1" key="1">
    <citation type="submission" date="2016-04" db="EMBL/GenBank/DDBJ databases">
        <authorList>
            <person name="Evans L.H."/>
            <person name="Alamgir A."/>
            <person name="Owens N."/>
            <person name="Weber N.D."/>
            <person name="Virtaneva K."/>
            <person name="Barbian K."/>
            <person name="Babar A."/>
            <person name="Rosenke K."/>
        </authorList>
    </citation>
    <scope>NUCLEOTIDE SEQUENCE</scope>
    <source>
        <strain evidence="1">86-2</strain>
    </source>
</reference>